<dbReference type="PROSITE" id="PS50082">
    <property type="entry name" value="WD_REPEATS_2"/>
    <property type="match status" value="1"/>
</dbReference>
<organism evidence="5 6">
    <name type="scientific">Blastopirellula marina</name>
    <dbReference type="NCBI Taxonomy" id="124"/>
    <lineage>
        <taxon>Bacteria</taxon>
        <taxon>Pseudomonadati</taxon>
        <taxon>Planctomycetota</taxon>
        <taxon>Planctomycetia</taxon>
        <taxon>Pirellulales</taxon>
        <taxon>Pirellulaceae</taxon>
        <taxon>Blastopirellula</taxon>
    </lineage>
</organism>
<dbReference type="PROSITE" id="PS00678">
    <property type="entry name" value="WD_REPEATS_1"/>
    <property type="match status" value="1"/>
</dbReference>
<evidence type="ECO:0000256" key="1">
    <source>
        <dbReference type="ARBA" id="ARBA00022574"/>
    </source>
</evidence>
<dbReference type="SMART" id="SM00320">
    <property type="entry name" value="WD40"/>
    <property type="match status" value="3"/>
</dbReference>
<dbReference type="InterPro" id="IPR051179">
    <property type="entry name" value="WD_repeat_multifunction"/>
</dbReference>
<feature type="signal peptide" evidence="4">
    <location>
        <begin position="1"/>
        <end position="31"/>
    </location>
</feature>
<dbReference type="SUPFAM" id="SSF50978">
    <property type="entry name" value="WD40 repeat-like"/>
    <property type="match status" value="1"/>
</dbReference>
<dbReference type="Proteomes" id="UP000237819">
    <property type="component" value="Unassembled WGS sequence"/>
</dbReference>
<proteinExistence type="predicted"/>
<dbReference type="InterPro" id="IPR015943">
    <property type="entry name" value="WD40/YVTN_repeat-like_dom_sf"/>
</dbReference>
<protein>
    <submittedName>
        <fullName evidence="5">Uncharacterized protein</fullName>
    </submittedName>
</protein>
<evidence type="ECO:0000256" key="2">
    <source>
        <dbReference type="ARBA" id="ARBA00022737"/>
    </source>
</evidence>
<reference evidence="5 6" key="1">
    <citation type="submission" date="2018-02" db="EMBL/GenBank/DDBJ databases">
        <title>Comparative genomes isolates from brazilian mangrove.</title>
        <authorList>
            <person name="Araujo J.E."/>
            <person name="Taketani R.G."/>
            <person name="Silva M.C.P."/>
            <person name="Loureco M.V."/>
            <person name="Andreote F.D."/>
        </authorList>
    </citation>
    <scope>NUCLEOTIDE SEQUENCE [LARGE SCALE GENOMIC DNA]</scope>
    <source>
        <strain evidence="5 6">Nap-Phe MGV</strain>
    </source>
</reference>
<dbReference type="OrthoDB" id="213842at2"/>
<dbReference type="AlphaFoldDB" id="A0A2S8GMJ1"/>
<dbReference type="RefSeq" id="WP_105336148.1">
    <property type="nucleotide sequence ID" value="NZ_PUHZ01000014.1"/>
</dbReference>
<dbReference type="PANTHER" id="PTHR19857">
    <property type="entry name" value="MITOCHONDRIAL DIVISION PROTEIN 1-RELATED"/>
    <property type="match status" value="1"/>
</dbReference>
<dbReference type="EMBL" id="PUHZ01000014">
    <property type="protein sequence ID" value="PQO45657.1"/>
    <property type="molecule type" value="Genomic_DNA"/>
</dbReference>
<gene>
    <name evidence="5" type="ORF">C5Y93_14580</name>
</gene>
<evidence type="ECO:0000256" key="4">
    <source>
        <dbReference type="SAM" id="SignalP"/>
    </source>
</evidence>
<comment type="caution">
    <text evidence="5">The sequence shown here is derived from an EMBL/GenBank/DDBJ whole genome shotgun (WGS) entry which is preliminary data.</text>
</comment>
<dbReference type="PANTHER" id="PTHR19857:SF8">
    <property type="entry name" value="ANGIO-ASSOCIATED MIGRATORY CELL PROTEIN"/>
    <property type="match status" value="1"/>
</dbReference>
<feature type="chain" id="PRO_5015766380" evidence="4">
    <location>
        <begin position="32"/>
        <end position="689"/>
    </location>
</feature>
<keyword evidence="1 3" id="KW-0853">WD repeat</keyword>
<accession>A0A2S8GMJ1</accession>
<sequence length="689" mass="77382">MMDHRNPLYRRLSVFSLCLMILSWPMSVSQAEEEAPASNEVAPWFNPFDGSVADIPAEELASQIDAMVAPIPTPSLSQVNQFRVSQSELINAAISADGKRLATIDTDGTLAVWETDSGKSIREMKTDNSSPMRVVALSPDGSKMILGCADGEITVFDLVKDKIIATKNLRESPIVHVGFTLDGTCAHAMAENGLTSYFTDEGSTGSAGMFTGDDLPKVYHAVLGPQDYLTMSVRKNQFRLKIRAAGKSEFPFSLSAPEGSEACVAEGKDCFLASIGFDLVIPTINYKYKVPKLDTAACMQPVKHCRFTSNGQTIWIVTERSIDIRPRDMLRTHCIVPLPETEGETLKFIIAPDARRLVACQKDGKITIWQLEGDLMSSKYRVKRALDTLIDDKRFDAFEALGNLWAERYDVFWESEKDTLYSEMVSHLTESNRRKSGEPPLLAQYLKFIDANPDCQVMRVVAAQDYDRMAWRSRGGGYARGVSEEGWKGFIKNLEKGWKVLEPVMDRETPHAEAFVVNLRIARGLQWEKDDVGKLLTRAAKQSRNYHRIFSEGAISRLERWGGDPNDSVAVARRISNYIEGDEGDAMYAQIARHAHNFFGWSNFFDATGFEEDRVMRGFVYLSTNRPDARILNQGLYLAWMLDDKEAARTIAQQIQKERVVVNYKLWPNEDAGAFDDAMEWALEEEGKQ</sequence>
<dbReference type="Gene3D" id="2.130.10.10">
    <property type="entry name" value="YVTN repeat-like/Quinoprotein amine dehydrogenase"/>
    <property type="match status" value="1"/>
</dbReference>
<evidence type="ECO:0000313" key="6">
    <source>
        <dbReference type="Proteomes" id="UP000237819"/>
    </source>
</evidence>
<feature type="repeat" description="WD" evidence="3">
    <location>
        <begin position="82"/>
        <end position="123"/>
    </location>
</feature>
<dbReference type="InterPro" id="IPR019775">
    <property type="entry name" value="WD40_repeat_CS"/>
</dbReference>
<name>A0A2S8GMJ1_9BACT</name>
<dbReference type="InterPro" id="IPR036322">
    <property type="entry name" value="WD40_repeat_dom_sf"/>
</dbReference>
<dbReference type="InterPro" id="IPR001680">
    <property type="entry name" value="WD40_rpt"/>
</dbReference>
<evidence type="ECO:0000313" key="5">
    <source>
        <dbReference type="EMBL" id="PQO45657.1"/>
    </source>
</evidence>
<keyword evidence="4" id="KW-0732">Signal</keyword>
<keyword evidence="2" id="KW-0677">Repeat</keyword>
<evidence type="ECO:0000256" key="3">
    <source>
        <dbReference type="PROSITE-ProRule" id="PRU00221"/>
    </source>
</evidence>